<dbReference type="Proteomes" id="UP001175271">
    <property type="component" value="Unassembled WGS sequence"/>
</dbReference>
<name>A0AA39I0V7_9BILA</name>
<organism evidence="1 2">
    <name type="scientific">Steinernema hermaphroditum</name>
    <dbReference type="NCBI Taxonomy" id="289476"/>
    <lineage>
        <taxon>Eukaryota</taxon>
        <taxon>Metazoa</taxon>
        <taxon>Ecdysozoa</taxon>
        <taxon>Nematoda</taxon>
        <taxon>Chromadorea</taxon>
        <taxon>Rhabditida</taxon>
        <taxon>Tylenchina</taxon>
        <taxon>Panagrolaimomorpha</taxon>
        <taxon>Strongyloidoidea</taxon>
        <taxon>Steinernematidae</taxon>
        <taxon>Steinernema</taxon>
    </lineage>
</organism>
<dbReference type="AlphaFoldDB" id="A0AA39I0V7"/>
<protein>
    <submittedName>
        <fullName evidence="1">Uncharacterized protein</fullName>
    </submittedName>
</protein>
<sequence length="279" mass="32360">MEHTPFVFIESVIALFANLNACRKLSGYWGEAVLPERKTFKAVLDVYDGKILLKNTDRREMDCKEIRITARSYVMSSLEPPNKDDLIWALCNPVTTRLRQNLQLDNLWRTVGIYDGNDWRREDLLYPDEILDSISGNFKQIKIHIVRGYSTQIENLFVRILEHQLPNRIDICNADITSRTMSLILDHCFESKCSHVSITNVDNEVSQDQLTTFVEKWNSNPYTPIYLYAPYAGDGAIINTKLAELCGPEYQETSHGFEHESKRRSVNLYSKNFFFMAKE</sequence>
<proteinExistence type="predicted"/>
<accession>A0AA39I0V7</accession>
<keyword evidence="2" id="KW-1185">Reference proteome</keyword>
<dbReference type="EMBL" id="JAUCMV010000002">
    <property type="protein sequence ID" value="KAK0415735.1"/>
    <property type="molecule type" value="Genomic_DNA"/>
</dbReference>
<evidence type="ECO:0000313" key="2">
    <source>
        <dbReference type="Proteomes" id="UP001175271"/>
    </source>
</evidence>
<evidence type="ECO:0000313" key="1">
    <source>
        <dbReference type="EMBL" id="KAK0415735.1"/>
    </source>
</evidence>
<reference evidence="1" key="1">
    <citation type="submission" date="2023-06" db="EMBL/GenBank/DDBJ databases">
        <title>Genomic analysis of the entomopathogenic nematode Steinernema hermaphroditum.</title>
        <authorList>
            <person name="Schwarz E.M."/>
            <person name="Heppert J.K."/>
            <person name="Baniya A."/>
            <person name="Schwartz H.T."/>
            <person name="Tan C.-H."/>
            <person name="Antoshechkin I."/>
            <person name="Sternberg P.W."/>
            <person name="Goodrich-Blair H."/>
            <person name="Dillman A.R."/>
        </authorList>
    </citation>
    <scope>NUCLEOTIDE SEQUENCE</scope>
    <source>
        <strain evidence="1">PS9179</strain>
        <tissue evidence="1">Whole animal</tissue>
    </source>
</reference>
<comment type="caution">
    <text evidence="1">The sequence shown here is derived from an EMBL/GenBank/DDBJ whole genome shotgun (WGS) entry which is preliminary data.</text>
</comment>
<gene>
    <name evidence="1" type="ORF">QR680_012092</name>
</gene>